<comment type="domain">
    <text evidence="14">The box 1 motif is required for JAK interaction and/or activation.</text>
</comment>
<dbReference type="AlphaFoldDB" id="A0A8C7ING9"/>
<dbReference type="GO" id="GO:0004896">
    <property type="term" value="F:cytokine receptor activity"/>
    <property type="evidence" value="ECO:0007669"/>
    <property type="project" value="InterPro"/>
</dbReference>
<evidence type="ECO:0000256" key="5">
    <source>
        <dbReference type="ARBA" id="ARBA00022723"/>
    </source>
</evidence>
<evidence type="ECO:0000256" key="14">
    <source>
        <dbReference type="RuleBase" id="RU365035"/>
    </source>
</evidence>
<evidence type="ECO:0000256" key="4">
    <source>
        <dbReference type="ARBA" id="ARBA00022692"/>
    </source>
</evidence>
<dbReference type="GeneTree" id="ENSGT00940000154851"/>
<keyword evidence="6 14" id="KW-0732">Signal</keyword>
<evidence type="ECO:0000256" key="7">
    <source>
        <dbReference type="ARBA" id="ARBA00022737"/>
    </source>
</evidence>
<keyword evidence="5 14" id="KW-0479">Metal-binding</keyword>
<dbReference type="InterPro" id="IPR013783">
    <property type="entry name" value="Ig-like_fold"/>
</dbReference>
<keyword evidence="9 14" id="KW-1133">Transmembrane helix</keyword>
<dbReference type="InterPro" id="IPR050379">
    <property type="entry name" value="Type-I_Cytokine_Rcpt"/>
</dbReference>
<name>A0A8C7ING9_ONCKI</name>
<feature type="transmembrane region" description="Helical" evidence="14">
    <location>
        <begin position="235"/>
        <end position="256"/>
    </location>
</feature>
<evidence type="ECO:0000313" key="18">
    <source>
        <dbReference type="Proteomes" id="UP000694557"/>
    </source>
</evidence>
<reference evidence="17" key="2">
    <citation type="submission" date="2025-09" db="UniProtKB">
        <authorList>
            <consortium name="Ensembl"/>
        </authorList>
    </citation>
    <scope>IDENTIFICATION</scope>
</reference>
<accession>A0A8C7ING9</accession>
<evidence type="ECO:0000256" key="11">
    <source>
        <dbReference type="ARBA" id="ARBA00023157"/>
    </source>
</evidence>
<reference evidence="17" key="1">
    <citation type="submission" date="2025-08" db="UniProtKB">
        <authorList>
            <consortium name="Ensembl"/>
        </authorList>
    </citation>
    <scope>IDENTIFICATION</scope>
</reference>
<feature type="chain" id="PRO_5034515492" description="Prolactin receptor" evidence="14">
    <location>
        <begin position="23"/>
        <end position="639"/>
    </location>
</feature>
<dbReference type="PANTHER" id="PTHR23036">
    <property type="entry name" value="CYTOKINE RECEPTOR"/>
    <property type="match status" value="1"/>
</dbReference>
<comment type="subcellular location">
    <subcellularLocation>
        <location evidence="1 14">Membrane</location>
        <topology evidence="1 14">Single-pass type I membrane protein</topology>
    </subcellularLocation>
</comment>
<comment type="similarity">
    <text evidence="2 14">Belongs to the type I cytokine receptor family. Type 1 subfamily.</text>
</comment>
<keyword evidence="7" id="KW-0677">Repeat</keyword>
<dbReference type="SUPFAM" id="SSF49265">
    <property type="entry name" value="Fibronectin type III"/>
    <property type="match status" value="2"/>
</dbReference>
<feature type="region of interest" description="Disordered" evidence="15">
    <location>
        <begin position="594"/>
        <end position="614"/>
    </location>
</feature>
<evidence type="ECO:0000256" key="6">
    <source>
        <dbReference type="ARBA" id="ARBA00022729"/>
    </source>
</evidence>
<organism evidence="17 18">
    <name type="scientific">Oncorhynchus kisutch</name>
    <name type="common">Coho salmon</name>
    <name type="synonym">Salmo kisutch</name>
    <dbReference type="NCBI Taxonomy" id="8019"/>
    <lineage>
        <taxon>Eukaryota</taxon>
        <taxon>Metazoa</taxon>
        <taxon>Chordata</taxon>
        <taxon>Craniata</taxon>
        <taxon>Vertebrata</taxon>
        <taxon>Euteleostomi</taxon>
        <taxon>Actinopterygii</taxon>
        <taxon>Neopterygii</taxon>
        <taxon>Teleostei</taxon>
        <taxon>Protacanthopterygii</taxon>
        <taxon>Salmoniformes</taxon>
        <taxon>Salmonidae</taxon>
        <taxon>Salmoninae</taxon>
        <taxon>Oncorhynchus</taxon>
    </lineage>
</organism>
<feature type="signal peptide" evidence="14">
    <location>
        <begin position="1"/>
        <end position="22"/>
    </location>
</feature>
<dbReference type="Ensembl" id="ENSOKIT00005079865.1">
    <property type="protein sequence ID" value="ENSOKIP00005074961.1"/>
    <property type="gene ID" value="ENSOKIG00005032377.1"/>
</dbReference>
<evidence type="ECO:0000256" key="15">
    <source>
        <dbReference type="SAM" id="MobiDB-lite"/>
    </source>
</evidence>
<keyword evidence="10 14" id="KW-0472">Membrane</keyword>
<keyword evidence="13" id="KW-0325">Glycoprotein</keyword>
<dbReference type="PROSITE" id="PS50853">
    <property type="entry name" value="FN3"/>
    <property type="match status" value="2"/>
</dbReference>
<dbReference type="InterPro" id="IPR036116">
    <property type="entry name" value="FN3_sf"/>
</dbReference>
<dbReference type="FunFam" id="2.60.40.10:FF:000287">
    <property type="entry name" value="Prolactin receptor"/>
    <property type="match status" value="1"/>
</dbReference>
<dbReference type="PROSITE" id="PS01352">
    <property type="entry name" value="HEMATOPO_REC_L_F1"/>
    <property type="match status" value="1"/>
</dbReference>
<dbReference type="RefSeq" id="XP_031682009.1">
    <property type="nucleotide sequence ID" value="XM_031826149.1"/>
</dbReference>
<dbReference type="PANTHER" id="PTHR23036:SF86">
    <property type="entry name" value="PROLACTIN RECEPTOR"/>
    <property type="match status" value="1"/>
</dbReference>
<dbReference type="InterPro" id="IPR015152">
    <property type="entry name" value="Growth/epo_recpt_lig-bind"/>
</dbReference>
<proteinExistence type="inferred from homology"/>
<evidence type="ECO:0000256" key="13">
    <source>
        <dbReference type="ARBA" id="ARBA00023180"/>
    </source>
</evidence>
<dbReference type="GeneID" id="109892310"/>
<dbReference type="SMART" id="SM00060">
    <property type="entry name" value="FN3"/>
    <property type="match status" value="2"/>
</dbReference>
<keyword evidence="12 14" id="KW-0675">Receptor</keyword>
<dbReference type="GO" id="GO:0043235">
    <property type="term" value="C:receptor complex"/>
    <property type="evidence" value="ECO:0007669"/>
    <property type="project" value="TreeGrafter"/>
</dbReference>
<evidence type="ECO:0000256" key="1">
    <source>
        <dbReference type="ARBA" id="ARBA00004479"/>
    </source>
</evidence>
<dbReference type="InterPro" id="IPR003528">
    <property type="entry name" value="Long_hematopoietin_rcpt_CS"/>
</dbReference>
<dbReference type="FunFam" id="2.60.40.10:FF:000358">
    <property type="entry name" value="Prolactin receptor"/>
    <property type="match status" value="1"/>
</dbReference>
<feature type="domain" description="Fibronectin type-III" evidence="16">
    <location>
        <begin position="27"/>
        <end position="127"/>
    </location>
</feature>
<feature type="domain" description="Fibronectin type-III" evidence="16">
    <location>
        <begin position="129"/>
        <end position="228"/>
    </location>
</feature>
<evidence type="ECO:0000256" key="9">
    <source>
        <dbReference type="ARBA" id="ARBA00022989"/>
    </source>
</evidence>
<evidence type="ECO:0000256" key="3">
    <source>
        <dbReference type="ARBA" id="ARBA00019818"/>
    </source>
</evidence>
<keyword evidence="11 14" id="KW-1015">Disulfide bond</keyword>
<dbReference type="CDD" id="cd00063">
    <property type="entry name" value="FN3"/>
    <property type="match status" value="2"/>
</dbReference>
<keyword evidence="4 14" id="KW-0812">Transmembrane</keyword>
<dbReference type="GO" id="GO:0009897">
    <property type="term" value="C:external side of plasma membrane"/>
    <property type="evidence" value="ECO:0007669"/>
    <property type="project" value="TreeGrafter"/>
</dbReference>
<keyword evidence="8 14" id="KW-0862">Zinc</keyword>
<dbReference type="Gene3D" id="2.60.40.10">
    <property type="entry name" value="Immunoglobulins"/>
    <property type="match status" value="2"/>
</dbReference>
<evidence type="ECO:0000256" key="12">
    <source>
        <dbReference type="ARBA" id="ARBA00023170"/>
    </source>
</evidence>
<dbReference type="GO" id="GO:0046872">
    <property type="term" value="F:metal ion binding"/>
    <property type="evidence" value="ECO:0007669"/>
    <property type="project" value="UniProtKB-KW"/>
</dbReference>
<dbReference type="CTD" id="407651"/>
<dbReference type="GO" id="GO:0019955">
    <property type="term" value="F:cytokine binding"/>
    <property type="evidence" value="ECO:0007669"/>
    <property type="project" value="TreeGrafter"/>
</dbReference>
<evidence type="ECO:0000256" key="8">
    <source>
        <dbReference type="ARBA" id="ARBA00022833"/>
    </source>
</evidence>
<feature type="region of interest" description="Disordered" evidence="15">
    <location>
        <begin position="365"/>
        <end position="408"/>
    </location>
</feature>
<comment type="function">
    <text evidence="14">This is a receptor for the anterior pituitary hormone prolactin.</text>
</comment>
<evidence type="ECO:0000259" key="16">
    <source>
        <dbReference type="PROSITE" id="PS50853"/>
    </source>
</evidence>
<dbReference type="KEGG" id="oki:109892310"/>
<sequence length="639" mass="72141">MMWRDVGVTLILSLILPVVAQGARHTPPGKPKLTSCRSPDKETFTCWWEAGSDGGRPTTYSLFYHKENSETVYECPDYHTAGANSCFFSKNETSIWVNYNITVVATNALGNNFSDPVDVDVVYIVQPHTPENVTVGVLEDEDGPFLRVSWEPPSKADTRSGWITLIYELRVKLEEAEEWEEHRAGQQKMFNIFSLHSGGVYMVQVRCKPDHGFWSEWSTASYVIVPDYIPRERSMWILIAVFSAFIFLILTWIITLNRSSVKHCLLPPVPGPKIKGFDQQLLKKGKPEEVFNSLVVQSFPPRSTDYEDLLVEYLEVYVNEKQELMPEGKDLQDVGCLKSKSQSDNDSGRGSCDSHTLLMEKCGGVESKDESSYEEPELLQGQAGSWERLERGDSQVVDTPDSSDGRVKTWPLVFSPSIHGSSDNHHYGTLEMPKQHSTSEITYSVPDHLFPTSTSFPHHHHPEYRDSLGEYSEYRCSRSPSTGVAYHWEARHPTQAHSNFNIRNLERQKEATGLGLPPSRSMEYVEVQKVNQENQLVLKPLSSHGRGPFQVQFGRAGVDYSKVNGVNNDNVLLLQRQREMAEAGQYCNYREKEGAEAERYPTQQQGKTTKDGPVATQLQESTCLTTSGYVDTAPTMPTF</sequence>
<dbReference type="InterPro" id="IPR003961">
    <property type="entry name" value="FN3_dom"/>
</dbReference>
<keyword evidence="18" id="KW-1185">Reference proteome</keyword>
<evidence type="ECO:0000313" key="17">
    <source>
        <dbReference type="Ensembl" id="ENSOKIP00005074961.1"/>
    </source>
</evidence>
<comment type="domain">
    <text evidence="14">The WSXWS motif appears to be necessary for proper protein folding and thereby efficient intracellular transport and cell-surface receptor binding.</text>
</comment>
<dbReference type="Proteomes" id="UP000694557">
    <property type="component" value="Unassembled WGS sequence"/>
</dbReference>
<evidence type="ECO:0000256" key="10">
    <source>
        <dbReference type="ARBA" id="ARBA00023136"/>
    </source>
</evidence>
<evidence type="ECO:0000256" key="2">
    <source>
        <dbReference type="ARBA" id="ARBA00007885"/>
    </source>
</evidence>
<gene>
    <name evidence="14 17" type="primary">PRLR</name>
    <name evidence="17" type="synonym">prlra</name>
</gene>
<dbReference type="Pfam" id="PF09067">
    <property type="entry name" value="EpoR_lig-bind"/>
    <property type="match status" value="1"/>
</dbReference>
<protein>
    <recommendedName>
        <fullName evidence="3 14">Prolactin receptor</fullName>
        <shortName evidence="14">PRL-R</shortName>
    </recommendedName>
</protein>